<accession>A0ACC1X645</accession>
<comment type="caution">
    <text evidence="1">The sequence shown here is derived from an EMBL/GenBank/DDBJ whole genome shotgun (WGS) entry which is preliminary data.</text>
</comment>
<dbReference type="EMBL" id="CM051404">
    <property type="protein sequence ID" value="KAJ4706661.1"/>
    <property type="molecule type" value="Genomic_DNA"/>
</dbReference>
<organism evidence="1 2">
    <name type="scientific">Melia azedarach</name>
    <name type="common">Chinaberry tree</name>
    <dbReference type="NCBI Taxonomy" id="155640"/>
    <lineage>
        <taxon>Eukaryota</taxon>
        <taxon>Viridiplantae</taxon>
        <taxon>Streptophyta</taxon>
        <taxon>Embryophyta</taxon>
        <taxon>Tracheophyta</taxon>
        <taxon>Spermatophyta</taxon>
        <taxon>Magnoliopsida</taxon>
        <taxon>eudicotyledons</taxon>
        <taxon>Gunneridae</taxon>
        <taxon>Pentapetalae</taxon>
        <taxon>rosids</taxon>
        <taxon>malvids</taxon>
        <taxon>Sapindales</taxon>
        <taxon>Meliaceae</taxon>
        <taxon>Melia</taxon>
    </lineage>
</organism>
<reference evidence="1 2" key="1">
    <citation type="journal article" date="2023" name="Science">
        <title>Complex scaffold remodeling in plant triterpene biosynthesis.</title>
        <authorList>
            <person name="De La Pena R."/>
            <person name="Hodgson H."/>
            <person name="Liu J.C."/>
            <person name="Stephenson M.J."/>
            <person name="Martin A.C."/>
            <person name="Owen C."/>
            <person name="Harkess A."/>
            <person name="Leebens-Mack J."/>
            <person name="Jimenez L.E."/>
            <person name="Osbourn A."/>
            <person name="Sattely E.S."/>
        </authorList>
    </citation>
    <scope>NUCLEOTIDE SEQUENCE [LARGE SCALE GENOMIC DNA]</scope>
    <source>
        <strain evidence="2">cv. JPN11</strain>
        <tissue evidence="1">Leaf</tissue>
    </source>
</reference>
<proteinExistence type="predicted"/>
<evidence type="ECO:0000313" key="1">
    <source>
        <dbReference type="EMBL" id="KAJ4706661.1"/>
    </source>
</evidence>
<keyword evidence="2" id="KW-1185">Reference proteome</keyword>
<evidence type="ECO:0000313" key="2">
    <source>
        <dbReference type="Proteomes" id="UP001164539"/>
    </source>
</evidence>
<protein>
    <submittedName>
        <fullName evidence="1">Uncharacterized protein</fullName>
    </submittedName>
</protein>
<name>A0ACC1X645_MELAZ</name>
<dbReference type="Proteomes" id="UP001164539">
    <property type="component" value="Chromosome 11"/>
</dbReference>
<gene>
    <name evidence="1" type="ORF">OWV82_020289</name>
</gene>
<sequence length="84" mass="9820">MAMTKTIIDVQNGKLTMIDLGENVQFKEEMEDKLKVTFGEKVEETLEEETMRYHEMLGRVIPILEELVELLKSLPREEINQPNI</sequence>